<dbReference type="Proteomes" id="UP000002654">
    <property type="component" value="Chromosome"/>
</dbReference>
<keyword evidence="1" id="KW-1133">Transmembrane helix</keyword>
<dbReference type="eggNOG" id="arCOG02250">
    <property type="taxonomic scope" value="Archaea"/>
</dbReference>
<name>G4RMT0_THETK</name>
<feature type="transmembrane region" description="Helical" evidence="1">
    <location>
        <begin position="45"/>
        <end position="61"/>
    </location>
</feature>
<keyword evidence="3" id="KW-1185">Reference proteome</keyword>
<keyword evidence="1" id="KW-0472">Membrane</keyword>
<protein>
    <submittedName>
        <fullName evidence="2">Cobalt transport protein CbiQ</fullName>
    </submittedName>
</protein>
<dbReference type="RefSeq" id="WP_014126131.1">
    <property type="nucleotide sequence ID" value="NC_016070.1"/>
</dbReference>
<dbReference type="PaxDb" id="768679-TTX_0195"/>
<dbReference type="OrthoDB" id="28960at2157"/>
<feature type="transmembrane region" description="Helical" evidence="1">
    <location>
        <begin position="22"/>
        <end position="40"/>
    </location>
</feature>
<feature type="transmembrane region" description="Helical" evidence="1">
    <location>
        <begin position="97"/>
        <end position="120"/>
    </location>
</feature>
<evidence type="ECO:0000313" key="2">
    <source>
        <dbReference type="EMBL" id="CCC80874.1"/>
    </source>
</evidence>
<dbReference type="PATRIC" id="fig|768679.9.peg.204"/>
<keyword evidence="1" id="KW-0812">Transmembrane</keyword>
<dbReference type="GeneID" id="11263207"/>
<gene>
    <name evidence="2" type="primary">cbiQ</name>
    <name evidence="2" type="ordered locus">TTX_0195</name>
</gene>
<reference evidence="2 3" key="1">
    <citation type="journal article" date="2011" name="PLoS ONE">
        <title>The complete genome sequence of Thermoproteus tenax: a physiologically versatile member of the Crenarchaeota.</title>
        <authorList>
            <person name="Siebers B."/>
            <person name="Zaparty M."/>
            <person name="Raddatz G."/>
            <person name="Tjaden B."/>
            <person name="Albers S.V."/>
            <person name="Bell S.D."/>
            <person name="Blombach F."/>
            <person name="Kletzin A."/>
            <person name="Kyrpides N."/>
            <person name="Lanz C."/>
            <person name="Plagens A."/>
            <person name="Rampp M."/>
            <person name="Rosinus A."/>
            <person name="von Jan M."/>
            <person name="Makarova K.S."/>
            <person name="Klenk H.P."/>
            <person name="Schuster S.C."/>
            <person name="Hensel R."/>
        </authorList>
    </citation>
    <scope>NUCLEOTIDE SEQUENCE [LARGE SCALE GENOMIC DNA]</scope>
    <source>
        <strain evidence="3">ATCC 35583 / DSM 2078 / JCM 9277 / NBRC 100435 / Kra 1</strain>
    </source>
</reference>
<dbReference type="EMBL" id="FN869859">
    <property type="protein sequence ID" value="CCC80874.1"/>
    <property type="molecule type" value="Genomic_DNA"/>
</dbReference>
<evidence type="ECO:0000256" key="1">
    <source>
        <dbReference type="SAM" id="Phobius"/>
    </source>
</evidence>
<dbReference type="HOGENOM" id="CLU_1399790_0_0_2"/>
<sequence length="198" mass="21062">MLKEVVEGITSAVAAFERTPRINSPLFSLLVLALTVLAAFSPYEYISIILLLAGLGFAIYARALKAWAIATALSAAFAAGVSAPALLGLLQSKVDPVLFVARSASSASVLAGGVLATSWWRFVDALKRILPRDLSRALELMPLSIYALGRSAISAAAAREARVFQFDKWAFAAAVGDVLIYGLERGRALRMAHEARSP</sequence>
<dbReference type="KEGG" id="ttn:TTX_0195"/>
<organism evidence="2 3">
    <name type="scientific">Thermoproteus tenax (strain ATCC 35583 / DSM 2078 / JCM 9277 / NBRC 100435 / Kra 1)</name>
    <dbReference type="NCBI Taxonomy" id="768679"/>
    <lineage>
        <taxon>Archaea</taxon>
        <taxon>Thermoproteota</taxon>
        <taxon>Thermoprotei</taxon>
        <taxon>Thermoproteales</taxon>
        <taxon>Thermoproteaceae</taxon>
        <taxon>Thermoproteus</taxon>
    </lineage>
</organism>
<evidence type="ECO:0000313" key="3">
    <source>
        <dbReference type="Proteomes" id="UP000002654"/>
    </source>
</evidence>
<proteinExistence type="predicted"/>
<dbReference type="AlphaFoldDB" id="G4RMT0"/>
<accession>G4RMT0</accession>
<feature type="transmembrane region" description="Helical" evidence="1">
    <location>
        <begin position="67"/>
        <end position="90"/>
    </location>
</feature>
<dbReference type="STRING" id="768679.TTX_0195"/>